<protein>
    <submittedName>
        <fullName evidence="5">ABC transporter ATP-binding protein</fullName>
    </submittedName>
</protein>
<dbReference type="SMART" id="SM00382">
    <property type="entry name" value="AAA"/>
    <property type="match status" value="1"/>
</dbReference>
<dbReference type="GO" id="GO:0005524">
    <property type="term" value="F:ATP binding"/>
    <property type="evidence" value="ECO:0007669"/>
    <property type="project" value="UniProtKB-KW"/>
</dbReference>
<name>A0ABW5WVJ4_9STAP</name>
<dbReference type="InterPro" id="IPR012340">
    <property type="entry name" value="NA-bd_OB-fold"/>
</dbReference>
<dbReference type="SUPFAM" id="SSF50331">
    <property type="entry name" value="MOP-like"/>
    <property type="match status" value="1"/>
</dbReference>
<dbReference type="InterPro" id="IPR008995">
    <property type="entry name" value="Mo/tungstate-bd_C_term_dom"/>
</dbReference>
<accession>A0ABW5WVJ4</accession>
<keyword evidence="2" id="KW-0547">Nucleotide-binding</keyword>
<dbReference type="Gene3D" id="3.40.50.300">
    <property type="entry name" value="P-loop containing nucleotide triphosphate hydrolases"/>
    <property type="match status" value="1"/>
</dbReference>
<evidence type="ECO:0000256" key="1">
    <source>
        <dbReference type="ARBA" id="ARBA00022448"/>
    </source>
</evidence>
<keyword evidence="3 5" id="KW-0067">ATP-binding</keyword>
<dbReference type="SUPFAM" id="SSF52540">
    <property type="entry name" value="P-loop containing nucleoside triphosphate hydrolases"/>
    <property type="match status" value="1"/>
</dbReference>
<dbReference type="PROSITE" id="PS50893">
    <property type="entry name" value="ABC_TRANSPORTER_2"/>
    <property type="match status" value="1"/>
</dbReference>
<dbReference type="InterPro" id="IPR040582">
    <property type="entry name" value="OB_MalK-like"/>
</dbReference>
<dbReference type="Pfam" id="PF03459">
    <property type="entry name" value="TOBE"/>
    <property type="match status" value="1"/>
</dbReference>
<dbReference type="Gene3D" id="2.40.50.140">
    <property type="entry name" value="Nucleic acid-binding proteins"/>
    <property type="match status" value="1"/>
</dbReference>
<dbReference type="RefSeq" id="WP_377773326.1">
    <property type="nucleotide sequence ID" value="NZ_JBHUOQ010000001.1"/>
</dbReference>
<keyword evidence="6" id="KW-1185">Reference proteome</keyword>
<comment type="caution">
    <text evidence="5">The sequence shown here is derived from an EMBL/GenBank/DDBJ whole genome shotgun (WGS) entry which is preliminary data.</text>
</comment>
<proteinExistence type="predicted"/>
<reference evidence="6" key="1">
    <citation type="journal article" date="2019" name="Int. J. Syst. Evol. Microbiol.">
        <title>The Global Catalogue of Microorganisms (GCM) 10K type strain sequencing project: providing services to taxonomists for standard genome sequencing and annotation.</title>
        <authorList>
            <consortium name="The Broad Institute Genomics Platform"/>
            <consortium name="The Broad Institute Genome Sequencing Center for Infectious Disease"/>
            <person name="Wu L."/>
            <person name="Ma J."/>
        </authorList>
    </citation>
    <scope>NUCLEOTIDE SEQUENCE [LARGE SCALE GENOMIC DNA]</scope>
    <source>
        <strain evidence="6">KCTC 33575</strain>
    </source>
</reference>
<evidence type="ECO:0000259" key="4">
    <source>
        <dbReference type="PROSITE" id="PS50893"/>
    </source>
</evidence>
<dbReference type="CDD" id="cd03301">
    <property type="entry name" value="ABC_MalK_N"/>
    <property type="match status" value="1"/>
</dbReference>
<evidence type="ECO:0000256" key="3">
    <source>
        <dbReference type="ARBA" id="ARBA00022840"/>
    </source>
</evidence>
<keyword evidence="1" id="KW-0813">Transport</keyword>
<dbReference type="EMBL" id="JBHUOQ010000001">
    <property type="protein sequence ID" value="MFD2830415.1"/>
    <property type="molecule type" value="Genomic_DNA"/>
</dbReference>
<evidence type="ECO:0000313" key="6">
    <source>
        <dbReference type="Proteomes" id="UP001597519"/>
    </source>
</evidence>
<dbReference type="PANTHER" id="PTHR43875">
    <property type="entry name" value="MALTODEXTRIN IMPORT ATP-BINDING PROTEIN MSMX"/>
    <property type="match status" value="1"/>
</dbReference>
<dbReference type="InterPro" id="IPR017871">
    <property type="entry name" value="ABC_transporter-like_CS"/>
</dbReference>
<dbReference type="PANTHER" id="PTHR43875:SF1">
    <property type="entry name" value="OSMOPROTECTIVE COMPOUNDS UPTAKE ATP-BINDING PROTEIN GGTA"/>
    <property type="match status" value="1"/>
</dbReference>
<evidence type="ECO:0000313" key="5">
    <source>
        <dbReference type="EMBL" id="MFD2830415.1"/>
    </source>
</evidence>
<dbReference type="InterPro" id="IPR005116">
    <property type="entry name" value="Transp-assoc_OB_typ1"/>
</dbReference>
<organism evidence="5 6">
    <name type="scientific">Corticicoccus populi</name>
    <dbReference type="NCBI Taxonomy" id="1812821"/>
    <lineage>
        <taxon>Bacteria</taxon>
        <taxon>Bacillati</taxon>
        <taxon>Bacillota</taxon>
        <taxon>Bacilli</taxon>
        <taxon>Bacillales</taxon>
        <taxon>Staphylococcaceae</taxon>
        <taxon>Corticicoccus</taxon>
    </lineage>
</organism>
<dbReference type="PROSITE" id="PS00211">
    <property type="entry name" value="ABC_TRANSPORTER_1"/>
    <property type="match status" value="1"/>
</dbReference>
<dbReference type="InterPro" id="IPR015855">
    <property type="entry name" value="ABC_transpr_MalK-like"/>
</dbReference>
<dbReference type="Pfam" id="PF00005">
    <property type="entry name" value="ABC_tran"/>
    <property type="match status" value="1"/>
</dbReference>
<dbReference type="InterPro" id="IPR047641">
    <property type="entry name" value="ABC_transpr_MalK/UgpC-like"/>
</dbReference>
<dbReference type="InterPro" id="IPR003593">
    <property type="entry name" value="AAA+_ATPase"/>
</dbReference>
<sequence length="365" mass="41307">MAELKLQHIQKRYEKETLAVKDFNLHIKDKEFIVFVGPSGCGKSTTLRMIAGLEEISDGEFYIDERLMNDVSPKDRDIAMVFQNYALYPHMNVFDNMAFGLKLRKFKKEEIKQRVDDAAKILGLEDFLDRKPKALSGGQRQRVALGRAIVRDAKVFLMDEPLSNLDAKLRVQMRAEIQKLHQRLQTTTIYVTHDQTEAMTMATRLVVMKDGFIQQIGAPKDVYDNPENMFVGSFIGSPSMNFFTGILEGDQLNIGGHSFTVPEPKLAPLKAQGYEGKEVIAGVRPEDIHDELLVLESFPDAKLTVQIEVAELMGAESILYSNIDGQEFVARVDARSNAAAGDQLEIAFDMNKVHFFDKDNEERIR</sequence>
<dbReference type="NCBIfam" id="NF008653">
    <property type="entry name" value="PRK11650.1"/>
    <property type="match status" value="1"/>
</dbReference>
<dbReference type="Pfam" id="PF17912">
    <property type="entry name" value="OB_MalK"/>
    <property type="match status" value="1"/>
</dbReference>
<evidence type="ECO:0000256" key="2">
    <source>
        <dbReference type="ARBA" id="ARBA00022741"/>
    </source>
</evidence>
<feature type="domain" description="ABC transporter" evidence="4">
    <location>
        <begin position="4"/>
        <end position="235"/>
    </location>
</feature>
<dbReference type="InterPro" id="IPR027417">
    <property type="entry name" value="P-loop_NTPase"/>
</dbReference>
<dbReference type="Gene3D" id="2.40.50.100">
    <property type="match status" value="1"/>
</dbReference>
<gene>
    <name evidence="5" type="ORF">ACFSX4_08005</name>
</gene>
<dbReference type="Proteomes" id="UP001597519">
    <property type="component" value="Unassembled WGS sequence"/>
</dbReference>
<dbReference type="InterPro" id="IPR003439">
    <property type="entry name" value="ABC_transporter-like_ATP-bd"/>
</dbReference>